<proteinExistence type="predicted"/>
<dbReference type="SUPFAM" id="SSF52047">
    <property type="entry name" value="RNI-like"/>
    <property type="match status" value="1"/>
</dbReference>
<accession>A0A8F8KR33</accession>
<name>A0A8F8KR33_9VIRU</name>
<protein>
    <submittedName>
        <fullName evidence="1">Uncharacterized protein</fullName>
    </submittedName>
</protein>
<dbReference type="Gene3D" id="3.80.10.10">
    <property type="entry name" value="Ribonuclease Inhibitor"/>
    <property type="match status" value="1"/>
</dbReference>
<gene>
    <name evidence="1" type="ORF">KOM_12_350</name>
</gene>
<reference evidence="1" key="1">
    <citation type="submission" date="2021-06" db="EMBL/GenBank/DDBJ databases">
        <authorList>
            <person name="Rolland C."/>
        </authorList>
    </citation>
    <scope>NUCLEOTIDE SEQUENCE</scope>
    <source>
        <strain evidence="1">347.936635</strain>
    </source>
</reference>
<dbReference type="InterPro" id="IPR032675">
    <property type="entry name" value="LRR_dom_sf"/>
</dbReference>
<dbReference type="EMBL" id="MZ420154">
    <property type="protein sequence ID" value="QYA18619.1"/>
    <property type="molecule type" value="Genomic_DNA"/>
</dbReference>
<sequence length="260" mass="30228">MNKSVESLCEGKFAPLAQYFDSAITVQDLNDLDVDDIVECVDNKHKLLAKIFWSSILSNILDNPDPFYSVESNNADDSINNFSEDVLSFRDRIVSSKVPENSLPNYLYRIDLLPNHLKQRPNLDKCKVLDLSRNNLTCHDGQYIVECAKVVPNCVFVDLKVNRLSDCLAPVAWLFDLAKLEHVQYIRVTQNVLATIESNEFWKIVRESTDDHKNILLEKLIWVDEYWIAKNGGWQKMIDPEFINVVKSVHDKFYRQWSEW</sequence>
<evidence type="ECO:0000313" key="1">
    <source>
        <dbReference type="EMBL" id="QYA18619.1"/>
    </source>
</evidence>
<organism evidence="1">
    <name type="scientific">Clandestinovirus</name>
    <dbReference type="NCBI Taxonomy" id="2831644"/>
    <lineage>
        <taxon>Viruses</taxon>
    </lineage>
</organism>